<dbReference type="EMBL" id="JAINUF010000004">
    <property type="protein sequence ID" value="KAJ8364153.1"/>
    <property type="molecule type" value="Genomic_DNA"/>
</dbReference>
<feature type="compositionally biased region" description="Basic and acidic residues" evidence="1">
    <location>
        <begin position="1"/>
        <end position="10"/>
    </location>
</feature>
<reference evidence="2" key="1">
    <citation type="journal article" date="2023" name="Science">
        <title>Genome structures resolve the early diversification of teleost fishes.</title>
        <authorList>
            <person name="Parey E."/>
            <person name="Louis A."/>
            <person name="Montfort J."/>
            <person name="Bouchez O."/>
            <person name="Roques C."/>
            <person name="Iampietro C."/>
            <person name="Lluch J."/>
            <person name="Castinel A."/>
            <person name="Donnadieu C."/>
            <person name="Desvignes T."/>
            <person name="Floi Bucao C."/>
            <person name="Jouanno E."/>
            <person name="Wen M."/>
            <person name="Mejri S."/>
            <person name="Dirks R."/>
            <person name="Jansen H."/>
            <person name="Henkel C."/>
            <person name="Chen W.J."/>
            <person name="Zahm M."/>
            <person name="Cabau C."/>
            <person name="Klopp C."/>
            <person name="Thompson A.W."/>
            <person name="Robinson-Rechavi M."/>
            <person name="Braasch I."/>
            <person name="Lecointre G."/>
            <person name="Bobe J."/>
            <person name="Postlethwait J.H."/>
            <person name="Berthelot C."/>
            <person name="Roest Crollius H."/>
            <person name="Guiguen Y."/>
        </authorList>
    </citation>
    <scope>NUCLEOTIDE SEQUENCE</scope>
    <source>
        <strain evidence="2">WJC10195</strain>
    </source>
</reference>
<protein>
    <submittedName>
        <fullName evidence="2">Uncharacterized protein</fullName>
    </submittedName>
</protein>
<name>A0A9Q1FQC9_SYNKA</name>
<organism evidence="2 3">
    <name type="scientific">Synaphobranchus kaupii</name>
    <name type="common">Kaup's arrowtooth eel</name>
    <dbReference type="NCBI Taxonomy" id="118154"/>
    <lineage>
        <taxon>Eukaryota</taxon>
        <taxon>Metazoa</taxon>
        <taxon>Chordata</taxon>
        <taxon>Craniata</taxon>
        <taxon>Vertebrata</taxon>
        <taxon>Euteleostomi</taxon>
        <taxon>Actinopterygii</taxon>
        <taxon>Neopterygii</taxon>
        <taxon>Teleostei</taxon>
        <taxon>Anguilliformes</taxon>
        <taxon>Synaphobranchidae</taxon>
        <taxon>Synaphobranchus</taxon>
    </lineage>
</organism>
<accession>A0A9Q1FQC9</accession>
<evidence type="ECO:0000313" key="2">
    <source>
        <dbReference type="EMBL" id="KAJ8364153.1"/>
    </source>
</evidence>
<keyword evidence="3" id="KW-1185">Reference proteome</keyword>
<dbReference type="AlphaFoldDB" id="A0A9Q1FQC9"/>
<evidence type="ECO:0000313" key="3">
    <source>
        <dbReference type="Proteomes" id="UP001152622"/>
    </source>
</evidence>
<gene>
    <name evidence="2" type="ORF">SKAU_G00129840</name>
</gene>
<dbReference type="Proteomes" id="UP001152622">
    <property type="component" value="Chromosome 4"/>
</dbReference>
<sequence>MPFQRTKERSNPGGDAPADTLKKNIAPLITQAMSVAKSVAMTVEQFTTKLCMLQNGVFASRLYDKASCL</sequence>
<evidence type="ECO:0000256" key="1">
    <source>
        <dbReference type="SAM" id="MobiDB-lite"/>
    </source>
</evidence>
<proteinExistence type="predicted"/>
<feature type="region of interest" description="Disordered" evidence="1">
    <location>
        <begin position="1"/>
        <end position="20"/>
    </location>
</feature>
<comment type="caution">
    <text evidence="2">The sequence shown here is derived from an EMBL/GenBank/DDBJ whole genome shotgun (WGS) entry which is preliminary data.</text>
</comment>